<dbReference type="EMBL" id="AKNW01000015">
    <property type="protein sequence ID" value="EJB33429.1"/>
    <property type="molecule type" value="Genomic_DNA"/>
</dbReference>
<reference evidence="1 2" key="1">
    <citation type="submission" date="2012-04" db="EMBL/GenBank/DDBJ databases">
        <title>Genome sequence of Helicobacter pylori NQ4044.</title>
        <authorList>
            <person name="Blanchard T.G."/>
            <person name="Czinn S.J."/>
            <person name="McCracken C."/>
            <person name="Abolude K."/>
            <person name="Maroo A."/>
            <person name="Santana-Cruz I."/>
            <person name="Tallon L.J."/>
            <person name="Ficke F.W.F."/>
        </authorList>
    </citation>
    <scope>NUCLEOTIDE SEQUENCE [LARGE SCALE GENOMIC DNA]</scope>
    <source>
        <strain evidence="1 2">NQ4044</strain>
    </source>
</reference>
<proteinExistence type="predicted"/>
<protein>
    <submittedName>
        <fullName evidence="1">Uncharacterized protein</fullName>
    </submittedName>
</protein>
<name>I9QJY0_HELPX</name>
<comment type="caution">
    <text evidence="1">The sequence shown here is derived from an EMBL/GenBank/DDBJ whole genome shotgun (WGS) entry which is preliminary data.</text>
</comment>
<evidence type="ECO:0000313" key="1">
    <source>
        <dbReference type="EMBL" id="EJB33429.1"/>
    </source>
</evidence>
<organism evidence="1 2">
    <name type="scientific">Helicobacter pylori NQ4044</name>
    <dbReference type="NCBI Taxonomy" id="992028"/>
    <lineage>
        <taxon>Bacteria</taxon>
        <taxon>Pseudomonadati</taxon>
        <taxon>Campylobacterota</taxon>
        <taxon>Epsilonproteobacteria</taxon>
        <taxon>Campylobacterales</taxon>
        <taxon>Helicobacteraceae</taxon>
        <taxon>Helicobacter</taxon>
    </lineage>
</organism>
<sequence>MLAVKTIKIPLKTTQAEIPNISSVWALHDKMKKLDFSGGFLSVIIELVGMLF</sequence>
<gene>
    <name evidence="1" type="ORF">HPNQ4044_1493</name>
</gene>
<dbReference type="Proteomes" id="UP000003026">
    <property type="component" value="Unassembled WGS sequence"/>
</dbReference>
<evidence type="ECO:0000313" key="2">
    <source>
        <dbReference type="Proteomes" id="UP000003026"/>
    </source>
</evidence>
<accession>I9QJY0</accession>
<dbReference type="AlphaFoldDB" id="I9QJY0"/>
<dbReference type="PATRIC" id="fig|992028.3.peg.1441"/>